<organism evidence="5 6">
    <name type="scientific">Saccharicrinis carchari</name>
    <dbReference type="NCBI Taxonomy" id="1168039"/>
    <lineage>
        <taxon>Bacteria</taxon>
        <taxon>Pseudomonadati</taxon>
        <taxon>Bacteroidota</taxon>
        <taxon>Bacteroidia</taxon>
        <taxon>Marinilabiliales</taxon>
        <taxon>Marinilabiliaceae</taxon>
        <taxon>Saccharicrinis</taxon>
    </lineage>
</organism>
<dbReference type="InterPro" id="IPR000891">
    <property type="entry name" value="PYR_CT"/>
</dbReference>
<dbReference type="Pfam" id="PF02436">
    <property type="entry name" value="PYC_OADA"/>
    <property type="match status" value="1"/>
</dbReference>
<dbReference type="CDD" id="cd07937">
    <property type="entry name" value="DRE_TIM_PC_TC_5S"/>
    <property type="match status" value="1"/>
</dbReference>
<dbReference type="FunFam" id="2.40.50.100:FF:000003">
    <property type="entry name" value="Acetyl-CoA carboxylase biotin carboxyl carrier protein"/>
    <property type="match status" value="2"/>
</dbReference>
<feature type="domain" description="Lipoyl-binding" evidence="3">
    <location>
        <begin position="543"/>
        <end position="619"/>
    </location>
</feature>
<feature type="region of interest" description="Disordered" evidence="2">
    <location>
        <begin position="626"/>
        <end position="647"/>
    </location>
</feature>
<dbReference type="RefSeq" id="WP_221929329.1">
    <property type="nucleotide sequence ID" value="NZ_FXTB01000001.1"/>
</dbReference>
<dbReference type="GO" id="GO:0005737">
    <property type="term" value="C:cytoplasm"/>
    <property type="evidence" value="ECO:0007669"/>
    <property type="project" value="TreeGrafter"/>
</dbReference>
<feature type="domain" description="Pyruvate carboxyltransferase" evidence="4">
    <location>
        <begin position="5"/>
        <end position="286"/>
    </location>
</feature>
<dbReference type="PROSITE" id="PS00188">
    <property type="entry name" value="BIOTIN"/>
    <property type="match status" value="2"/>
</dbReference>
<dbReference type="PANTHER" id="PTHR43778">
    <property type="entry name" value="PYRUVATE CARBOXYLASE"/>
    <property type="match status" value="1"/>
</dbReference>
<feature type="compositionally biased region" description="Low complexity" evidence="2">
    <location>
        <begin position="629"/>
        <end position="645"/>
    </location>
</feature>
<dbReference type="Pfam" id="PF00364">
    <property type="entry name" value="Biotin_lipoyl"/>
    <property type="match status" value="2"/>
</dbReference>
<dbReference type="GO" id="GO:0006094">
    <property type="term" value="P:gluconeogenesis"/>
    <property type="evidence" value="ECO:0007669"/>
    <property type="project" value="TreeGrafter"/>
</dbReference>
<keyword evidence="1" id="KW-0092">Biotin</keyword>
<dbReference type="InterPro" id="IPR003379">
    <property type="entry name" value="Carboxylase_cons_dom"/>
</dbReference>
<dbReference type="Pfam" id="PF00682">
    <property type="entry name" value="HMGL-like"/>
    <property type="match status" value="1"/>
</dbReference>
<dbReference type="PROSITE" id="PS50968">
    <property type="entry name" value="BIOTINYL_LIPOYL"/>
    <property type="match status" value="2"/>
</dbReference>
<dbReference type="PROSITE" id="PS50991">
    <property type="entry name" value="PYR_CT"/>
    <property type="match status" value="1"/>
</dbReference>
<reference evidence="5 6" key="1">
    <citation type="submission" date="2017-05" db="EMBL/GenBank/DDBJ databases">
        <authorList>
            <person name="Varghese N."/>
            <person name="Submissions S."/>
        </authorList>
    </citation>
    <scope>NUCLEOTIDE SEQUENCE [LARGE SCALE GENOMIC DNA]</scope>
    <source>
        <strain evidence="5 6">DSM 27040</strain>
    </source>
</reference>
<evidence type="ECO:0000259" key="3">
    <source>
        <dbReference type="PROSITE" id="PS50968"/>
    </source>
</evidence>
<dbReference type="InterPro" id="IPR001882">
    <property type="entry name" value="Biotin_BS"/>
</dbReference>
<accession>A0A521ARQ1</accession>
<dbReference type="InterPro" id="IPR055268">
    <property type="entry name" value="PCB-like"/>
</dbReference>
<sequence length="714" mass="77985">MSKKLLIRDLTLRDGQQSLFATRMRQEQIDRVLPFYKDANFYAMEVWGGAVPDSVMRYLNENPWNRLQSIKKEVGDVSKLTALSRGRNLFGYTPYTDEIIDGFCKNAIDSGLGIMRIFDALNDINNVKSTIKYVKQHGGIADCAVCYTIDPEYKRAARYKALLKGKPLPKPVFTDKYFVNLAKELEKLGADMVTIKDMSGLIPPMRVSNLIKAFKKAVKVPVDFHTHCTPGYGLASVLAAVVSGVDIIDTNIWNFAGGPAAPAIELIYIFTKKLGIEMDVNMEAVAKINKELYTIRQELADVDAGKHFPHPFNPLTDTVPAEIDAEFDKAIKAAQSGNEQELVRACHAIEKHFGFPKPNELVKKAQIPGGMYTNMVAQLKALKSEDILEDAMKLIPQVRLDAGLPPLVTPTSQIVGAQAVNCAMDAKKGLPMYTNVSNQFISLVKGEYGKTPIPVKPEFREKICGHSDERPFDTSKYKMQPNPVLEDFGGVKLAENEEEELLLELFPMVAKGFLTGVKKAAWEAKKASSTTAKKATTVEAPKAAEKKLSGKKVTVPMPGRIMEFLVKPGDKVEKDQPVAVLEAMKMENSITSHFAGYVNSLLAAEGETVAADAAIMDIVDESPQTVDNKTAAPAQAKKATGPTKPVTVPMPGKILDVQVSAGDGVEKGQVVVILEAMKMENSITSDFAGTVNEIFVEVGDTVAADAKVLDLIVS</sequence>
<gene>
    <name evidence="5" type="ORF">SAMN06265379_101345</name>
</gene>
<feature type="domain" description="Lipoyl-binding" evidence="3">
    <location>
        <begin position="636"/>
        <end position="714"/>
    </location>
</feature>
<evidence type="ECO:0000313" key="6">
    <source>
        <dbReference type="Proteomes" id="UP000319040"/>
    </source>
</evidence>
<dbReference type="CDD" id="cd06850">
    <property type="entry name" value="biotinyl_domain"/>
    <property type="match status" value="2"/>
</dbReference>
<dbReference type="AlphaFoldDB" id="A0A521ARQ1"/>
<dbReference type="Gene3D" id="3.20.20.70">
    <property type="entry name" value="Aldolase class I"/>
    <property type="match status" value="1"/>
</dbReference>
<keyword evidence="6" id="KW-1185">Reference proteome</keyword>
<dbReference type="GO" id="GO:0004736">
    <property type="term" value="F:pyruvate carboxylase activity"/>
    <property type="evidence" value="ECO:0007669"/>
    <property type="project" value="UniProtKB-ARBA"/>
</dbReference>
<dbReference type="InterPro" id="IPR011053">
    <property type="entry name" value="Single_hybrid_motif"/>
</dbReference>
<dbReference type="EMBL" id="FXTB01000001">
    <property type="protein sequence ID" value="SMO37476.1"/>
    <property type="molecule type" value="Genomic_DNA"/>
</dbReference>
<evidence type="ECO:0000256" key="2">
    <source>
        <dbReference type="SAM" id="MobiDB-lite"/>
    </source>
</evidence>
<evidence type="ECO:0000313" key="5">
    <source>
        <dbReference type="EMBL" id="SMO37476.1"/>
    </source>
</evidence>
<dbReference type="SUPFAM" id="SSF51230">
    <property type="entry name" value="Single hybrid motif"/>
    <property type="match status" value="2"/>
</dbReference>
<keyword evidence="5" id="KW-0670">Pyruvate</keyword>
<dbReference type="SUPFAM" id="SSF51569">
    <property type="entry name" value="Aldolase"/>
    <property type="match status" value="1"/>
</dbReference>
<dbReference type="PANTHER" id="PTHR43778:SF2">
    <property type="entry name" value="PYRUVATE CARBOXYLASE, MITOCHONDRIAL"/>
    <property type="match status" value="1"/>
</dbReference>
<dbReference type="Gene3D" id="2.40.50.100">
    <property type="match status" value="2"/>
</dbReference>
<dbReference type="SUPFAM" id="SSF89000">
    <property type="entry name" value="post-HMGL domain-like"/>
    <property type="match status" value="1"/>
</dbReference>
<evidence type="ECO:0000259" key="4">
    <source>
        <dbReference type="PROSITE" id="PS50991"/>
    </source>
</evidence>
<dbReference type="Proteomes" id="UP000319040">
    <property type="component" value="Unassembled WGS sequence"/>
</dbReference>
<protein>
    <submittedName>
        <fullName evidence="5">Oxaloacetate decarboxylase, alpha subunit/pyruvate carboxylase subunit B</fullName>
    </submittedName>
</protein>
<dbReference type="InterPro" id="IPR013785">
    <property type="entry name" value="Aldolase_TIM"/>
</dbReference>
<name>A0A521ARQ1_SACCC</name>
<evidence type="ECO:0000256" key="1">
    <source>
        <dbReference type="ARBA" id="ARBA00023267"/>
    </source>
</evidence>
<proteinExistence type="predicted"/>
<dbReference type="InterPro" id="IPR000089">
    <property type="entry name" value="Biotin_lipoyl"/>
</dbReference>